<feature type="region of interest" description="Disordered" evidence="1">
    <location>
        <begin position="34"/>
        <end position="156"/>
    </location>
</feature>
<evidence type="ECO:0000313" key="2">
    <source>
        <dbReference type="EMBL" id="KAJ4443566.1"/>
    </source>
</evidence>
<accession>A0ABQ8TC84</accession>
<feature type="compositionally biased region" description="Basic and acidic residues" evidence="1">
    <location>
        <begin position="38"/>
        <end position="78"/>
    </location>
</feature>
<feature type="region of interest" description="Disordered" evidence="1">
    <location>
        <begin position="182"/>
        <end position="299"/>
    </location>
</feature>
<name>A0ABQ8TC84_PERAM</name>
<protein>
    <submittedName>
        <fullName evidence="2">Uncharacterized protein</fullName>
    </submittedName>
</protein>
<feature type="compositionally biased region" description="Basic residues" evidence="1">
    <location>
        <begin position="79"/>
        <end position="91"/>
    </location>
</feature>
<feature type="compositionally biased region" description="Low complexity" evidence="1">
    <location>
        <begin position="183"/>
        <end position="195"/>
    </location>
</feature>
<sequence length="299" mass="33734">MSPGSSTESYPAFARIGLRENPGKNLNQIYYLLYLTSEARRKEGRKERRNERKKERKKEGRKEGRKERRKEEKKEGRKERRKKRRKKGKKEGRKERRKEERKEKRWKKLRKEEKKERRKGRRKEGRGLWLCLPSNRSRFRSSAAENQPHEPKTNLERVVSLREPALSCDAGCYGDSSMLGHESAASAAVRVAQVGSERRRDGIAPRGGEQNGVPESGAAPQTHPAERGASRRDPQGPGTTRGREEAAGAAGTGPQSGAAHAAARRVHGGRVRPLLLLQRHGTAGAGRPLRRHGAYAMHA</sequence>
<dbReference type="Proteomes" id="UP001148838">
    <property type="component" value="Unassembled WGS sequence"/>
</dbReference>
<feature type="compositionally biased region" description="Basic and acidic residues" evidence="1">
    <location>
        <begin position="224"/>
        <end position="234"/>
    </location>
</feature>
<evidence type="ECO:0000313" key="3">
    <source>
        <dbReference type="Proteomes" id="UP001148838"/>
    </source>
</evidence>
<keyword evidence="3" id="KW-1185">Reference proteome</keyword>
<gene>
    <name evidence="2" type="ORF">ANN_05239</name>
</gene>
<evidence type="ECO:0000256" key="1">
    <source>
        <dbReference type="SAM" id="MobiDB-lite"/>
    </source>
</evidence>
<feature type="compositionally biased region" description="Basic and acidic residues" evidence="1">
    <location>
        <begin position="92"/>
        <end position="103"/>
    </location>
</feature>
<reference evidence="2 3" key="1">
    <citation type="journal article" date="2022" name="Allergy">
        <title>Genome assembly and annotation of Periplaneta americana reveal a comprehensive cockroach allergen profile.</title>
        <authorList>
            <person name="Wang L."/>
            <person name="Xiong Q."/>
            <person name="Saelim N."/>
            <person name="Wang L."/>
            <person name="Nong W."/>
            <person name="Wan A.T."/>
            <person name="Shi M."/>
            <person name="Liu X."/>
            <person name="Cao Q."/>
            <person name="Hui J.H.L."/>
            <person name="Sookrung N."/>
            <person name="Leung T.F."/>
            <person name="Tungtrongchitr A."/>
            <person name="Tsui S.K.W."/>
        </authorList>
    </citation>
    <scope>NUCLEOTIDE SEQUENCE [LARGE SCALE GENOMIC DNA]</scope>
    <source>
        <strain evidence="2">PWHHKU_190912</strain>
    </source>
</reference>
<dbReference type="EMBL" id="JAJSOF020000013">
    <property type="protein sequence ID" value="KAJ4443566.1"/>
    <property type="molecule type" value="Genomic_DNA"/>
</dbReference>
<organism evidence="2 3">
    <name type="scientific">Periplaneta americana</name>
    <name type="common">American cockroach</name>
    <name type="synonym">Blatta americana</name>
    <dbReference type="NCBI Taxonomy" id="6978"/>
    <lineage>
        <taxon>Eukaryota</taxon>
        <taxon>Metazoa</taxon>
        <taxon>Ecdysozoa</taxon>
        <taxon>Arthropoda</taxon>
        <taxon>Hexapoda</taxon>
        <taxon>Insecta</taxon>
        <taxon>Pterygota</taxon>
        <taxon>Neoptera</taxon>
        <taxon>Polyneoptera</taxon>
        <taxon>Dictyoptera</taxon>
        <taxon>Blattodea</taxon>
        <taxon>Blattoidea</taxon>
        <taxon>Blattidae</taxon>
        <taxon>Blattinae</taxon>
        <taxon>Periplaneta</taxon>
    </lineage>
</organism>
<proteinExistence type="predicted"/>
<comment type="caution">
    <text evidence="2">The sequence shown here is derived from an EMBL/GenBank/DDBJ whole genome shotgun (WGS) entry which is preliminary data.</text>
</comment>
<feature type="compositionally biased region" description="Low complexity" evidence="1">
    <location>
        <begin position="247"/>
        <end position="261"/>
    </location>
</feature>